<organism evidence="3 4">
    <name type="scientific">Phytophthora cactorum</name>
    <dbReference type="NCBI Taxonomy" id="29920"/>
    <lineage>
        <taxon>Eukaryota</taxon>
        <taxon>Sar</taxon>
        <taxon>Stramenopiles</taxon>
        <taxon>Oomycota</taxon>
        <taxon>Peronosporomycetes</taxon>
        <taxon>Peronosporales</taxon>
        <taxon>Peronosporaceae</taxon>
        <taxon>Phytophthora</taxon>
    </lineage>
</organism>
<sequence>MEKHTAIREGERVQYSTDFQRRKRAEARKLRIQVKEMKAQLAQLKSKRQVHVHNASALASAKRQQSTIHWRSLAAVASKQRQIAERTNRELRAIMASKESVRASILRLLITTNAINEMDVNFVYKPQPRVDIPLFQRDVSDAITEELSSKLKGLHDETRTVLPVADTSTVVSYRCQSFPLGNRVEITSSTPMTCSVQETGNLLWNIITTINKNPAGSFGYVNKKTPGPLDMTSVSTLR</sequence>
<accession>A0A329S4F5</accession>
<evidence type="ECO:0000256" key="1">
    <source>
        <dbReference type="SAM" id="Coils"/>
    </source>
</evidence>
<evidence type="ECO:0000313" key="4">
    <source>
        <dbReference type="Proteomes" id="UP000251314"/>
    </source>
</evidence>
<gene>
    <name evidence="3" type="ORF">PC110_g11877</name>
    <name evidence="2" type="ORF">PC113_g9987</name>
</gene>
<reference evidence="2" key="2">
    <citation type="submission" date="2018-10" db="EMBL/GenBank/DDBJ databases">
        <title>Effector identification in a new, highly contiguous assembly of the strawberry crown rot pathogen Phytophthora cactorum.</title>
        <authorList>
            <person name="Armitage A.D."/>
            <person name="Nellist C.F."/>
            <person name="Bates H."/>
            <person name="Vickerstaff R.J."/>
            <person name="Harrison R.J."/>
        </authorList>
    </citation>
    <scope>NUCLEOTIDE SEQUENCE</scope>
    <source>
        <strain evidence="2">15-7</strain>
    </source>
</reference>
<name>A0A329S4F5_9STRA</name>
<protein>
    <submittedName>
        <fullName evidence="3">Uncharacterized protein</fullName>
    </submittedName>
</protein>
<dbReference type="AlphaFoldDB" id="A0A329S4F5"/>
<dbReference type="Proteomes" id="UP000735874">
    <property type="component" value="Unassembled WGS sequence"/>
</dbReference>
<dbReference type="EMBL" id="RCMG01000259">
    <property type="protein sequence ID" value="KAG2858252.1"/>
    <property type="molecule type" value="Genomic_DNA"/>
</dbReference>
<dbReference type="OrthoDB" id="99342at2759"/>
<keyword evidence="1" id="KW-0175">Coiled coil</keyword>
<proteinExistence type="predicted"/>
<keyword evidence="4" id="KW-1185">Reference proteome</keyword>
<evidence type="ECO:0000313" key="3">
    <source>
        <dbReference type="EMBL" id="RAW31797.1"/>
    </source>
</evidence>
<feature type="coiled-coil region" evidence="1">
    <location>
        <begin position="20"/>
        <end position="54"/>
    </location>
</feature>
<comment type="caution">
    <text evidence="3">The sequence shown here is derived from an EMBL/GenBank/DDBJ whole genome shotgun (WGS) entry which is preliminary data.</text>
</comment>
<dbReference type="Proteomes" id="UP000251314">
    <property type="component" value="Unassembled WGS sequence"/>
</dbReference>
<evidence type="ECO:0000313" key="2">
    <source>
        <dbReference type="EMBL" id="KAG2858252.1"/>
    </source>
</evidence>
<dbReference type="EMBL" id="MJFZ01000306">
    <property type="protein sequence ID" value="RAW31797.1"/>
    <property type="molecule type" value="Genomic_DNA"/>
</dbReference>
<dbReference type="VEuPathDB" id="FungiDB:PC110_g11877"/>
<reference evidence="3 4" key="1">
    <citation type="submission" date="2018-01" db="EMBL/GenBank/DDBJ databases">
        <title>Draft genome of the strawberry crown rot pathogen Phytophthora cactorum.</title>
        <authorList>
            <person name="Armitage A.D."/>
            <person name="Lysoe E."/>
            <person name="Nellist C.F."/>
            <person name="Harrison R.J."/>
            <person name="Brurberg M.B."/>
        </authorList>
    </citation>
    <scope>NUCLEOTIDE SEQUENCE [LARGE SCALE GENOMIC DNA]</scope>
    <source>
        <strain evidence="3 4">10300</strain>
    </source>
</reference>